<evidence type="ECO:0000256" key="2">
    <source>
        <dbReference type="ARBA" id="ARBA00007409"/>
    </source>
</evidence>
<dbReference type="Pfam" id="PF02798">
    <property type="entry name" value="GST_N"/>
    <property type="match status" value="1"/>
</dbReference>
<dbReference type="GO" id="GO:0005737">
    <property type="term" value="C:cytoplasm"/>
    <property type="evidence" value="ECO:0007669"/>
    <property type="project" value="TreeGrafter"/>
</dbReference>
<accession>A0A0F8X1Q5</accession>
<comment type="similarity">
    <text evidence="1">Belongs to the tpcK family.</text>
</comment>
<dbReference type="PANTHER" id="PTHR43986">
    <property type="entry name" value="ELONGATION FACTOR 1-GAMMA"/>
    <property type="match status" value="1"/>
</dbReference>
<dbReference type="InterPro" id="IPR011008">
    <property type="entry name" value="Dimeric_a/b-barrel"/>
</dbReference>
<evidence type="ECO:0000259" key="5">
    <source>
        <dbReference type="PROSITE" id="PS50404"/>
    </source>
</evidence>
<dbReference type="InterPro" id="IPR010987">
    <property type="entry name" value="Glutathione-S-Trfase_C-like"/>
</dbReference>
<protein>
    <recommendedName>
        <fullName evidence="9">Glutathione S-transferase</fullName>
    </recommendedName>
</protein>
<dbReference type="Gene3D" id="1.20.1050.10">
    <property type="match status" value="1"/>
</dbReference>
<dbReference type="SUPFAM" id="SSF52833">
    <property type="entry name" value="Thioredoxin-like"/>
    <property type="match status" value="1"/>
</dbReference>
<feature type="domain" description="GST C-terminal" evidence="6">
    <location>
        <begin position="193"/>
        <end position="321"/>
    </location>
</feature>
<evidence type="ECO:0008006" key="9">
    <source>
        <dbReference type="Google" id="ProtNLM"/>
    </source>
</evidence>
<dbReference type="GO" id="GO:0016740">
    <property type="term" value="F:transferase activity"/>
    <property type="evidence" value="ECO:0007669"/>
    <property type="project" value="UniProtKB-KW"/>
</dbReference>
<dbReference type="CDD" id="cd03044">
    <property type="entry name" value="GST_N_EF1Bgamma"/>
    <property type="match status" value="1"/>
</dbReference>
<dbReference type="PROSITE" id="PS50405">
    <property type="entry name" value="GST_CTER"/>
    <property type="match status" value="1"/>
</dbReference>
<keyword evidence="8" id="KW-1185">Reference proteome</keyword>
<dbReference type="InterPro" id="IPR004045">
    <property type="entry name" value="Glutathione_S-Trfase_N"/>
</dbReference>
<dbReference type="FunFam" id="3.40.30.10:FF:000142">
    <property type="entry name" value="Elongation factor 1 gamma"/>
    <property type="match status" value="1"/>
</dbReference>
<sequence>MASFGFTIVVFVTRKPGLSPSAFQDHWENHHVPLLKRLGGSRFPLRHTRHYLKRDPTPPDYPVAALVGGSADFTCDAFAVVSFEDEAAFREFLPVMSSPEVLEDEERFTDRARLKAFNPRSLSILAVAKANNLALEVKTITSSTEAPEEYLQVNPLGKIPTFVGSDGYVLTESIAIAVYVASQNEETTLLGRSKKDYASILRWMAFGITEILPPLGGWFNPLIGRAPFVPELIEKNKADTLVRMQLLEKQLQGRTYLVGDALSLADLFVVGILQGPFRFFLDPKWRRENPAVSQWFEHVHSLPIVVDVAGPPALAEKEMPIAPPRKA</sequence>
<dbReference type="EMBL" id="JZBS01002731">
    <property type="protein sequence ID" value="KKK17492.1"/>
    <property type="molecule type" value="Genomic_DNA"/>
</dbReference>
<name>A0A0F8X1Q5_9EURO</name>
<dbReference type="CDD" id="cd03181">
    <property type="entry name" value="GST_C_EF1Bgamma_like"/>
    <property type="match status" value="1"/>
</dbReference>
<feature type="domain" description="GST N-terminal" evidence="5">
    <location>
        <begin position="108"/>
        <end position="188"/>
    </location>
</feature>
<dbReference type="STRING" id="308745.A0A0F8X1Q5"/>
<dbReference type="Gene3D" id="3.30.70.100">
    <property type="match status" value="1"/>
</dbReference>
<proteinExistence type="inferred from homology"/>
<dbReference type="Proteomes" id="UP000034291">
    <property type="component" value="Unassembled WGS sequence"/>
</dbReference>
<evidence type="ECO:0000313" key="8">
    <source>
        <dbReference type="Proteomes" id="UP000034291"/>
    </source>
</evidence>
<dbReference type="AlphaFoldDB" id="A0A0F8X1Q5"/>
<dbReference type="InterPro" id="IPR040079">
    <property type="entry name" value="Glutathione_S-Trfase"/>
</dbReference>
<dbReference type="OrthoDB" id="249703at2759"/>
<dbReference type="Pfam" id="PF07110">
    <property type="entry name" value="EthD"/>
    <property type="match status" value="1"/>
</dbReference>
<dbReference type="InterPro" id="IPR036249">
    <property type="entry name" value="Thioredoxin-like_sf"/>
</dbReference>
<dbReference type="SFLD" id="SFLDS00019">
    <property type="entry name" value="Glutathione_Transferase_(cytos"/>
    <property type="match status" value="1"/>
</dbReference>
<dbReference type="Pfam" id="PF00043">
    <property type="entry name" value="GST_C"/>
    <property type="match status" value="1"/>
</dbReference>
<dbReference type="InterPro" id="IPR004046">
    <property type="entry name" value="GST_C"/>
</dbReference>
<organism evidence="7 8">
    <name type="scientific">Aspergillus rambellii</name>
    <dbReference type="NCBI Taxonomy" id="308745"/>
    <lineage>
        <taxon>Eukaryota</taxon>
        <taxon>Fungi</taxon>
        <taxon>Dikarya</taxon>
        <taxon>Ascomycota</taxon>
        <taxon>Pezizomycotina</taxon>
        <taxon>Eurotiomycetes</taxon>
        <taxon>Eurotiomycetidae</taxon>
        <taxon>Eurotiales</taxon>
        <taxon>Aspergillaceae</taxon>
        <taxon>Aspergillus</taxon>
        <taxon>Aspergillus subgen. Nidulantes</taxon>
    </lineage>
</organism>
<evidence type="ECO:0000256" key="4">
    <source>
        <dbReference type="RuleBase" id="RU003494"/>
    </source>
</evidence>
<evidence type="ECO:0000313" key="7">
    <source>
        <dbReference type="EMBL" id="KKK17492.1"/>
    </source>
</evidence>
<keyword evidence="3" id="KW-0808">Transferase</keyword>
<dbReference type="SUPFAM" id="SSF54909">
    <property type="entry name" value="Dimeric alpha+beta barrel"/>
    <property type="match status" value="1"/>
</dbReference>
<dbReference type="SUPFAM" id="SSF47616">
    <property type="entry name" value="GST C-terminal domain-like"/>
    <property type="match status" value="1"/>
</dbReference>
<dbReference type="PANTHER" id="PTHR43986:SF1">
    <property type="entry name" value="ELONGATION FACTOR 1-GAMMA"/>
    <property type="match status" value="1"/>
</dbReference>
<gene>
    <name evidence="7" type="ORF">ARAM_004767</name>
</gene>
<dbReference type="Gene3D" id="3.40.30.10">
    <property type="entry name" value="Glutaredoxin"/>
    <property type="match status" value="1"/>
</dbReference>
<evidence type="ECO:0000256" key="1">
    <source>
        <dbReference type="ARBA" id="ARBA00005986"/>
    </source>
</evidence>
<dbReference type="GO" id="GO:0005634">
    <property type="term" value="C:nucleus"/>
    <property type="evidence" value="ECO:0007669"/>
    <property type="project" value="TreeGrafter"/>
</dbReference>
<evidence type="ECO:0000256" key="3">
    <source>
        <dbReference type="ARBA" id="ARBA00022679"/>
    </source>
</evidence>
<dbReference type="InterPro" id="IPR009799">
    <property type="entry name" value="EthD_dom"/>
</dbReference>
<dbReference type="InterPro" id="IPR036282">
    <property type="entry name" value="Glutathione-S-Trfase_C_sf"/>
</dbReference>
<comment type="caution">
    <text evidence="7">The sequence shown here is derived from an EMBL/GenBank/DDBJ whole genome shotgun (WGS) entry which is preliminary data.</text>
</comment>
<dbReference type="SFLD" id="SFLDG00358">
    <property type="entry name" value="Main_(cytGST)"/>
    <property type="match status" value="1"/>
</dbReference>
<evidence type="ECO:0000259" key="6">
    <source>
        <dbReference type="PROSITE" id="PS50405"/>
    </source>
</evidence>
<comment type="similarity">
    <text evidence="2 4">Belongs to the GST superfamily.</text>
</comment>
<dbReference type="GO" id="GO:0016491">
    <property type="term" value="F:oxidoreductase activity"/>
    <property type="evidence" value="ECO:0007669"/>
    <property type="project" value="InterPro"/>
</dbReference>
<dbReference type="PROSITE" id="PS50404">
    <property type="entry name" value="GST_NTER"/>
    <property type="match status" value="1"/>
</dbReference>
<reference evidence="7 8" key="1">
    <citation type="submission" date="2015-02" db="EMBL/GenBank/DDBJ databases">
        <title>Draft Genome Sequences of Two Closely-Related Aflatoxigenic Aspergillus Species Obtained from the Cote d'Ivoire.</title>
        <authorList>
            <person name="Moore G.G."/>
            <person name="Beltz S.B."/>
            <person name="Mack B.M."/>
        </authorList>
    </citation>
    <scope>NUCLEOTIDE SEQUENCE [LARGE SCALE GENOMIC DNA]</scope>
    <source>
        <strain evidence="7 8">SRRC1468</strain>
    </source>
</reference>
<dbReference type="InterPro" id="IPR050802">
    <property type="entry name" value="EF-GSTs"/>
</dbReference>
<dbReference type="FunFam" id="1.20.1050.10:FF:000006">
    <property type="entry name" value="Elongation factor 1 gamma"/>
    <property type="match status" value="1"/>
</dbReference>